<organism evidence="1 2">
    <name type="scientific">Rhizobium favelukesii</name>
    <dbReference type="NCBI Taxonomy" id="348824"/>
    <lineage>
        <taxon>Bacteria</taxon>
        <taxon>Pseudomonadati</taxon>
        <taxon>Pseudomonadota</taxon>
        <taxon>Alphaproteobacteria</taxon>
        <taxon>Hyphomicrobiales</taxon>
        <taxon>Rhizobiaceae</taxon>
        <taxon>Rhizobium/Agrobacterium group</taxon>
        <taxon>Rhizobium</taxon>
    </lineage>
</organism>
<keyword evidence="2" id="KW-1185">Reference proteome</keyword>
<dbReference type="HOGENOM" id="CLU_193814_1_0_5"/>
<reference evidence="1" key="1">
    <citation type="submission" date="2013-11" db="EMBL/GenBank/DDBJ databases">
        <title>Draft genome sequence of the broad-host-range Rhizobium sp. LPU83 strain, a member of the low-genetic diversity Oregon-like Rhizobium sp. group.</title>
        <authorList>
            <person name="Wibberg D."/>
            <person name="Puehler A."/>
            <person name="Schlueter A."/>
        </authorList>
    </citation>
    <scope>NUCLEOTIDE SEQUENCE [LARGE SCALE GENOMIC DNA]</scope>
    <source>
        <strain evidence="1">LPU83</strain>
        <plasmid evidence="1">pLPU83d</plasmid>
    </source>
</reference>
<dbReference type="KEGG" id="rhl:LPU83_pLPU83d_0441"/>
<keyword evidence="1" id="KW-0614">Plasmid</keyword>
<evidence type="ECO:0000313" key="1">
    <source>
        <dbReference type="EMBL" id="CDM61812.1"/>
    </source>
</evidence>
<gene>
    <name evidence="1" type="ORF">LPU83_pLPU83d_0441</name>
</gene>
<sequence length="85" mass="9672">MSRKQFSRHDEPLDSDDLRKCRAVLDAICGDFRIEPGSEEANRMAAMTIELYRQGVRDVKQLQQIVDAARGLNLSREGTRGFGKF</sequence>
<dbReference type="PATRIC" id="fig|348824.6.peg.6068"/>
<protein>
    <submittedName>
        <fullName evidence="1">Uncharacterized protein</fullName>
    </submittedName>
</protein>
<name>W6RKY4_9HYPH</name>
<geneLocation type="plasmid" evidence="1 2">
    <name>pLPU83d</name>
</geneLocation>
<accession>W6RKY4</accession>
<dbReference type="Proteomes" id="UP000019443">
    <property type="component" value="Plasmid pLPU83d"/>
</dbReference>
<proteinExistence type="predicted"/>
<dbReference type="AlphaFoldDB" id="W6RKY4"/>
<evidence type="ECO:0000313" key="2">
    <source>
        <dbReference type="Proteomes" id="UP000019443"/>
    </source>
</evidence>
<dbReference type="EMBL" id="HG916855">
    <property type="protein sequence ID" value="CDM61812.1"/>
    <property type="molecule type" value="Genomic_DNA"/>
</dbReference>